<sequence length="199" mass="19771">MRNMSRSFARSLALPAAAIALSALAAGCTGMSGGPGGKAYTGMRVSSSAFADNGVIPADHGGAGECGGKNVSLPVAWSNLPAKTKSVAVLVFDPDGAAGLGVSHWVAYNIAADRGELKAGEGQAGSNFNFTMGPNVAGAPAYRGMCPPVGDRPHHYVLTVVASDLAPGALPAGLARDALLAALKGHALGGQSVVGLYSR</sequence>
<dbReference type="InterPro" id="IPR036610">
    <property type="entry name" value="PEBP-like_sf"/>
</dbReference>
<keyword evidence="2" id="KW-0449">Lipoprotein</keyword>
<dbReference type="PANTHER" id="PTHR30289">
    <property type="entry name" value="UNCHARACTERIZED PROTEIN YBCL-RELATED"/>
    <property type="match status" value="1"/>
</dbReference>
<dbReference type="CDD" id="cd00865">
    <property type="entry name" value="PEBP_bact_arch"/>
    <property type="match status" value="1"/>
</dbReference>
<dbReference type="InterPro" id="IPR005247">
    <property type="entry name" value="YbhB_YbcL/LppC-like"/>
</dbReference>
<gene>
    <name evidence="2" type="primary">lppC_1</name>
    <name evidence="2" type="ORF">VVAX_01385</name>
</gene>
<accession>A0A679IX49</accession>
<proteinExistence type="predicted"/>
<dbReference type="PROSITE" id="PS51257">
    <property type="entry name" value="PROKAR_LIPOPROTEIN"/>
    <property type="match status" value="1"/>
</dbReference>
<organism evidence="2">
    <name type="scientific">Variovorax paradoxus</name>
    <dbReference type="NCBI Taxonomy" id="34073"/>
    <lineage>
        <taxon>Bacteria</taxon>
        <taxon>Pseudomonadati</taxon>
        <taxon>Pseudomonadota</taxon>
        <taxon>Betaproteobacteria</taxon>
        <taxon>Burkholderiales</taxon>
        <taxon>Comamonadaceae</taxon>
        <taxon>Variovorax</taxon>
    </lineage>
</organism>
<keyword evidence="1" id="KW-0732">Signal</keyword>
<dbReference type="Gene3D" id="3.90.280.10">
    <property type="entry name" value="PEBP-like"/>
    <property type="match status" value="1"/>
</dbReference>
<reference evidence="2" key="1">
    <citation type="submission" date="2019-12" db="EMBL/GenBank/DDBJ databases">
        <authorList>
            <person name="Cremers G."/>
        </authorList>
    </citation>
    <scope>NUCLEOTIDE SEQUENCE</scope>
    <source>
        <strain evidence="2">Vvax</strain>
    </source>
</reference>
<feature type="signal peptide" evidence="1">
    <location>
        <begin position="1"/>
        <end position="25"/>
    </location>
</feature>
<name>A0A679IX49_VARPD</name>
<dbReference type="AlphaFoldDB" id="A0A679IX49"/>
<dbReference type="SUPFAM" id="SSF49777">
    <property type="entry name" value="PEBP-like"/>
    <property type="match status" value="1"/>
</dbReference>
<dbReference type="PANTHER" id="PTHR30289:SF1">
    <property type="entry name" value="PEBP (PHOSPHATIDYLETHANOLAMINE-BINDING PROTEIN) FAMILY PROTEIN"/>
    <property type="match status" value="1"/>
</dbReference>
<evidence type="ECO:0000256" key="1">
    <source>
        <dbReference type="SAM" id="SignalP"/>
    </source>
</evidence>
<dbReference type="RefSeq" id="WP_339089082.1">
    <property type="nucleotide sequence ID" value="NZ_LR743507.1"/>
</dbReference>
<dbReference type="NCBIfam" id="TIGR00481">
    <property type="entry name" value="YbhB/YbcL family Raf kinase inhibitor-like protein"/>
    <property type="match status" value="1"/>
</dbReference>
<dbReference type="Pfam" id="PF01161">
    <property type="entry name" value="PBP"/>
    <property type="match status" value="1"/>
</dbReference>
<evidence type="ECO:0000313" key="2">
    <source>
        <dbReference type="EMBL" id="CAA2101709.1"/>
    </source>
</evidence>
<feature type="chain" id="PRO_5025462751" evidence="1">
    <location>
        <begin position="26"/>
        <end position="199"/>
    </location>
</feature>
<dbReference type="InterPro" id="IPR008914">
    <property type="entry name" value="PEBP"/>
</dbReference>
<protein>
    <submittedName>
        <fullName evidence="2">Lipoprotein LppC</fullName>
    </submittedName>
</protein>
<dbReference type="EMBL" id="LR743507">
    <property type="protein sequence ID" value="CAA2101709.1"/>
    <property type="molecule type" value="Genomic_DNA"/>
</dbReference>